<keyword evidence="3" id="KW-1185">Reference proteome</keyword>
<feature type="transmembrane region" description="Helical" evidence="1">
    <location>
        <begin position="92"/>
        <end position="113"/>
    </location>
</feature>
<dbReference type="Proteomes" id="UP001432027">
    <property type="component" value="Unassembled WGS sequence"/>
</dbReference>
<keyword evidence="1" id="KW-0812">Transmembrane</keyword>
<evidence type="ECO:0000313" key="3">
    <source>
        <dbReference type="Proteomes" id="UP001432027"/>
    </source>
</evidence>
<protein>
    <recommendedName>
        <fullName evidence="4">G protein-coupled receptor</fullName>
    </recommendedName>
</protein>
<feature type="non-terminal residue" evidence="2">
    <location>
        <position position="1"/>
    </location>
</feature>
<gene>
    <name evidence="2" type="ORF">PENTCL1PPCAC_18789</name>
</gene>
<proteinExistence type="predicted"/>
<sequence length="115" mass="13013">DLVMVGSTIHEFRLVTFPLTNGIFENYDCQFCLRTRVTLSFICPMTQDLLNCFIALNRLTSSALIIVLYAMAALSLRKLVGSSKMKKKEQMLLKIGILTFVIAIPGMILQVRFSY</sequence>
<name>A0AAV5TQD1_9BILA</name>
<evidence type="ECO:0000313" key="2">
    <source>
        <dbReference type="EMBL" id="GMS96614.1"/>
    </source>
</evidence>
<organism evidence="2 3">
    <name type="scientific">Pristionchus entomophagus</name>
    <dbReference type="NCBI Taxonomy" id="358040"/>
    <lineage>
        <taxon>Eukaryota</taxon>
        <taxon>Metazoa</taxon>
        <taxon>Ecdysozoa</taxon>
        <taxon>Nematoda</taxon>
        <taxon>Chromadorea</taxon>
        <taxon>Rhabditida</taxon>
        <taxon>Rhabditina</taxon>
        <taxon>Diplogasteromorpha</taxon>
        <taxon>Diplogasteroidea</taxon>
        <taxon>Neodiplogasteridae</taxon>
        <taxon>Pristionchus</taxon>
    </lineage>
</organism>
<comment type="caution">
    <text evidence="2">The sequence shown here is derived from an EMBL/GenBank/DDBJ whole genome shotgun (WGS) entry which is preliminary data.</text>
</comment>
<keyword evidence="1" id="KW-1133">Transmembrane helix</keyword>
<dbReference type="AlphaFoldDB" id="A0AAV5TQD1"/>
<evidence type="ECO:0008006" key="4">
    <source>
        <dbReference type="Google" id="ProtNLM"/>
    </source>
</evidence>
<feature type="non-terminal residue" evidence="2">
    <location>
        <position position="115"/>
    </location>
</feature>
<evidence type="ECO:0000256" key="1">
    <source>
        <dbReference type="SAM" id="Phobius"/>
    </source>
</evidence>
<accession>A0AAV5TQD1</accession>
<feature type="transmembrane region" description="Helical" evidence="1">
    <location>
        <begin position="59"/>
        <end position="80"/>
    </location>
</feature>
<keyword evidence="1" id="KW-0472">Membrane</keyword>
<dbReference type="EMBL" id="BTSX01000004">
    <property type="protein sequence ID" value="GMS96614.1"/>
    <property type="molecule type" value="Genomic_DNA"/>
</dbReference>
<reference evidence="2" key="1">
    <citation type="submission" date="2023-10" db="EMBL/GenBank/DDBJ databases">
        <title>Genome assembly of Pristionchus species.</title>
        <authorList>
            <person name="Yoshida K."/>
            <person name="Sommer R.J."/>
        </authorList>
    </citation>
    <scope>NUCLEOTIDE SEQUENCE</scope>
    <source>
        <strain evidence="2">RS0144</strain>
    </source>
</reference>